<dbReference type="GO" id="GO:0005524">
    <property type="term" value="F:ATP binding"/>
    <property type="evidence" value="ECO:0007669"/>
    <property type="project" value="UniProtKB-UniRule"/>
</dbReference>
<dbReference type="Proteomes" id="UP000182471">
    <property type="component" value="Unassembled WGS sequence"/>
</dbReference>
<feature type="active site" evidence="9">
    <location>
        <position position="137"/>
    </location>
</feature>
<dbReference type="InterPro" id="IPR020568">
    <property type="entry name" value="Ribosomal_Su5_D2-typ_SF"/>
</dbReference>
<feature type="domain" description="GHMP kinase C-terminal" evidence="11">
    <location>
        <begin position="200"/>
        <end position="268"/>
    </location>
</feature>
<dbReference type="PANTHER" id="PTHR43527">
    <property type="entry name" value="4-DIPHOSPHOCYTIDYL-2-C-METHYL-D-ERYTHRITOL KINASE, CHLOROPLASTIC"/>
    <property type="match status" value="1"/>
</dbReference>
<dbReference type="EMBL" id="FOGW01000022">
    <property type="protein sequence ID" value="SES03553.1"/>
    <property type="molecule type" value="Genomic_DNA"/>
</dbReference>
<keyword evidence="6 9" id="KW-0418">Kinase</keyword>
<evidence type="ECO:0000256" key="9">
    <source>
        <dbReference type="HAMAP-Rule" id="MF_00061"/>
    </source>
</evidence>
<dbReference type="Pfam" id="PF08544">
    <property type="entry name" value="GHMP_kinases_C"/>
    <property type="match status" value="1"/>
</dbReference>
<dbReference type="GO" id="GO:0050515">
    <property type="term" value="F:4-(cytidine 5'-diphospho)-2-C-methyl-D-erythritol kinase activity"/>
    <property type="evidence" value="ECO:0007669"/>
    <property type="project" value="UniProtKB-UniRule"/>
</dbReference>
<dbReference type="EC" id="2.7.1.148" evidence="2 9"/>
<dbReference type="Gene3D" id="3.30.70.890">
    <property type="entry name" value="GHMP kinase, C-terminal domain"/>
    <property type="match status" value="1"/>
</dbReference>
<dbReference type="GO" id="GO:0016114">
    <property type="term" value="P:terpenoid biosynthetic process"/>
    <property type="evidence" value="ECO:0007669"/>
    <property type="project" value="UniProtKB-UniRule"/>
</dbReference>
<dbReference type="SUPFAM" id="SSF54211">
    <property type="entry name" value="Ribosomal protein S5 domain 2-like"/>
    <property type="match status" value="1"/>
</dbReference>
<evidence type="ECO:0000256" key="3">
    <source>
        <dbReference type="ARBA" id="ARBA00017473"/>
    </source>
</evidence>
<evidence type="ECO:0000256" key="6">
    <source>
        <dbReference type="ARBA" id="ARBA00022777"/>
    </source>
</evidence>
<evidence type="ECO:0000256" key="8">
    <source>
        <dbReference type="ARBA" id="ARBA00032554"/>
    </source>
</evidence>
<feature type="binding site" evidence="9">
    <location>
        <begin position="95"/>
        <end position="105"/>
    </location>
    <ligand>
        <name>ATP</name>
        <dbReference type="ChEBI" id="CHEBI:30616"/>
    </ligand>
</feature>
<dbReference type="NCBIfam" id="TIGR00154">
    <property type="entry name" value="ispE"/>
    <property type="match status" value="1"/>
</dbReference>
<dbReference type="Pfam" id="PF00288">
    <property type="entry name" value="GHMP_kinases_N"/>
    <property type="match status" value="1"/>
</dbReference>
<dbReference type="GO" id="GO:0019288">
    <property type="term" value="P:isopentenyl diphosphate biosynthetic process, methylerythritol 4-phosphate pathway"/>
    <property type="evidence" value="ECO:0007669"/>
    <property type="project" value="UniProtKB-UniRule"/>
</dbReference>
<keyword evidence="9" id="KW-0414">Isoprene biosynthesis</keyword>
<dbReference type="InterPro" id="IPR036554">
    <property type="entry name" value="GHMP_kinase_C_sf"/>
</dbReference>
<keyword evidence="5 9" id="KW-0547">Nucleotide-binding</keyword>
<dbReference type="InterPro" id="IPR004424">
    <property type="entry name" value="IspE"/>
</dbReference>
<keyword evidence="13" id="KW-1185">Reference proteome</keyword>
<comment type="similarity">
    <text evidence="1 9">Belongs to the GHMP kinase family. IspE subfamily.</text>
</comment>
<evidence type="ECO:0000259" key="11">
    <source>
        <dbReference type="Pfam" id="PF08544"/>
    </source>
</evidence>
<name>A0A1H9U398_9FIRM</name>
<evidence type="ECO:0000313" key="13">
    <source>
        <dbReference type="Proteomes" id="UP000182471"/>
    </source>
</evidence>
<dbReference type="RefSeq" id="WP_074730812.1">
    <property type="nucleotide sequence ID" value="NZ_FOGW01000022.1"/>
</dbReference>
<dbReference type="SUPFAM" id="SSF55060">
    <property type="entry name" value="GHMP Kinase, C-terminal domain"/>
    <property type="match status" value="1"/>
</dbReference>
<sequence length="290" mass="31820">MDKIVLKALAKINLGLDVVGKRDNGYHDVRMIMQNINIYDKICMEKIPEDVIQLQTSLSFLPVNENNLAYKAAQLMKDEFNISEGVSIKIEKRIPVSAGLAGGSADAAAVLIGMKKLFNCDVSNERLKELSVKLGADVPFCVQRGTALAEGIGEELTELAPLMRCNLLVAKPKIIVPTKVIYQNLKLDKNTLHPDIDGIMEAMSNNDLHGIASKLGNVLETVTIPMHPVIQEIKDKMVEYGALNSLMSGSGPTVFGIFEDEKTLERAYGLLKETKLAPYVAKTSTYSSKR</sequence>
<accession>A0A1H9U398</accession>
<keyword evidence="4 9" id="KW-0808">Transferase</keyword>
<dbReference type="UniPathway" id="UPA00056">
    <property type="reaction ID" value="UER00094"/>
</dbReference>
<dbReference type="AlphaFoldDB" id="A0A1H9U398"/>
<evidence type="ECO:0000259" key="10">
    <source>
        <dbReference type="Pfam" id="PF00288"/>
    </source>
</evidence>
<dbReference type="Gene3D" id="3.30.230.10">
    <property type="match status" value="1"/>
</dbReference>
<evidence type="ECO:0000256" key="5">
    <source>
        <dbReference type="ARBA" id="ARBA00022741"/>
    </source>
</evidence>
<dbReference type="NCBIfam" id="NF011202">
    <property type="entry name" value="PRK14608.1"/>
    <property type="match status" value="1"/>
</dbReference>
<evidence type="ECO:0000256" key="2">
    <source>
        <dbReference type="ARBA" id="ARBA00012052"/>
    </source>
</evidence>
<gene>
    <name evidence="9" type="primary">ispE</name>
    <name evidence="12" type="ORF">SAMN02910429_01896</name>
</gene>
<evidence type="ECO:0000256" key="1">
    <source>
        <dbReference type="ARBA" id="ARBA00009684"/>
    </source>
</evidence>
<comment type="catalytic activity">
    <reaction evidence="9">
        <text>4-CDP-2-C-methyl-D-erythritol + ATP = 4-CDP-2-C-methyl-D-erythritol 2-phosphate + ADP + H(+)</text>
        <dbReference type="Rhea" id="RHEA:18437"/>
        <dbReference type="ChEBI" id="CHEBI:15378"/>
        <dbReference type="ChEBI" id="CHEBI:30616"/>
        <dbReference type="ChEBI" id="CHEBI:57823"/>
        <dbReference type="ChEBI" id="CHEBI:57919"/>
        <dbReference type="ChEBI" id="CHEBI:456216"/>
        <dbReference type="EC" id="2.7.1.148"/>
    </reaction>
</comment>
<reference evidence="13" key="1">
    <citation type="submission" date="2016-10" db="EMBL/GenBank/DDBJ databases">
        <authorList>
            <person name="Varghese N."/>
            <person name="Submissions S."/>
        </authorList>
    </citation>
    <scope>NUCLEOTIDE SEQUENCE [LARGE SCALE GENOMIC DNA]</scope>
    <source>
        <strain evidence="13">S1b</strain>
    </source>
</reference>
<feature type="active site" evidence="9">
    <location>
        <position position="11"/>
    </location>
</feature>
<evidence type="ECO:0000256" key="7">
    <source>
        <dbReference type="ARBA" id="ARBA00022840"/>
    </source>
</evidence>
<dbReference type="PANTHER" id="PTHR43527:SF2">
    <property type="entry name" value="4-DIPHOSPHOCYTIDYL-2-C-METHYL-D-ERYTHRITOL KINASE, CHLOROPLASTIC"/>
    <property type="match status" value="1"/>
</dbReference>
<dbReference type="InterPro" id="IPR014721">
    <property type="entry name" value="Ribsml_uS5_D2-typ_fold_subgr"/>
</dbReference>
<comment type="function">
    <text evidence="9">Catalyzes the phosphorylation of the position 2 hydroxy group of 4-diphosphocytidyl-2C-methyl-D-erythritol.</text>
</comment>
<feature type="domain" description="GHMP kinase N-terminal" evidence="10">
    <location>
        <begin position="67"/>
        <end position="143"/>
    </location>
</feature>
<dbReference type="HAMAP" id="MF_00061">
    <property type="entry name" value="IspE"/>
    <property type="match status" value="1"/>
</dbReference>
<dbReference type="InterPro" id="IPR013750">
    <property type="entry name" value="GHMP_kinase_C_dom"/>
</dbReference>
<proteinExistence type="inferred from homology"/>
<dbReference type="PIRSF" id="PIRSF010376">
    <property type="entry name" value="IspE"/>
    <property type="match status" value="1"/>
</dbReference>
<protein>
    <recommendedName>
        <fullName evidence="3 9">4-diphosphocytidyl-2-C-methyl-D-erythritol kinase</fullName>
        <shortName evidence="9">CMK</shortName>
        <ecNumber evidence="2 9">2.7.1.148</ecNumber>
    </recommendedName>
    <alternativeName>
        <fullName evidence="8 9">4-(cytidine-5'-diphospho)-2-C-methyl-D-erythritol kinase</fullName>
    </alternativeName>
</protein>
<evidence type="ECO:0000256" key="4">
    <source>
        <dbReference type="ARBA" id="ARBA00022679"/>
    </source>
</evidence>
<organism evidence="12 13">
    <name type="scientific">Lachnobacterium bovis</name>
    <dbReference type="NCBI Taxonomy" id="140626"/>
    <lineage>
        <taxon>Bacteria</taxon>
        <taxon>Bacillati</taxon>
        <taxon>Bacillota</taxon>
        <taxon>Clostridia</taxon>
        <taxon>Lachnospirales</taxon>
        <taxon>Lachnospiraceae</taxon>
        <taxon>Lachnobacterium</taxon>
    </lineage>
</organism>
<evidence type="ECO:0000313" key="12">
    <source>
        <dbReference type="EMBL" id="SES03553.1"/>
    </source>
</evidence>
<comment type="pathway">
    <text evidence="9">Isoprenoid biosynthesis; isopentenyl diphosphate biosynthesis via DXP pathway; isopentenyl diphosphate from 1-deoxy-D-xylulose 5-phosphate: step 3/6.</text>
</comment>
<keyword evidence="7 9" id="KW-0067">ATP-binding</keyword>
<dbReference type="InterPro" id="IPR006204">
    <property type="entry name" value="GHMP_kinase_N_dom"/>
</dbReference>